<dbReference type="Proteomes" id="UP000198510">
    <property type="component" value="Unassembled WGS sequence"/>
</dbReference>
<evidence type="ECO:0000313" key="1">
    <source>
        <dbReference type="EMBL" id="SDM67118.1"/>
    </source>
</evidence>
<dbReference type="AlphaFoldDB" id="A0A1G9V4M0"/>
<dbReference type="InterPro" id="IPR046164">
    <property type="entry name" value="DUF6166"/>
</dbReference>
<name>A0A1G9V4M0_9BACT</name>
<dbReference type="RefSeq" id="WP_089688560.1">
    <property type="nucleotide sequence ID" value="NZ_FNFO01000019.1"/>
</dbReference>
<dbReference type="STRING" id="1075417.SAMN05421823_11915"/>
<accession>A0A1G9V4M0</accession>
<dbReference type="Pfam" id="PF19663">
    <property type="entry name" value="DUF6166"/>
    <property type="match status" value="1"/>
</dbReference>
<proteinExistence type="predicted"/>
<reference evidence="1 2" key="1">
    <citation type="submission" date="2016-10" db="EMBL/GenBank/DDBJ databases">
        <authorList>
            <person name="de Groot N.N."/>
        </authorList>
    </citation>
    <scope>NUCLEOTIDE SEQUENCE [LARGE SCALE GENOMIC DNA]</scope>
    <source>
        <strain evidence="1 2">DSM 25186</strain>
    </source>
</reference>
<gene>
    <name evidence="1" type="ORF">SAMN05421823_11915</name>
</gene>
<evidence type="ECO:0000313" key="2">
    <source>
        <dbReference type="Proteomes" id="UP000198510"/>
    </source>
</evidence>
<dbReference type="OrthoDB" id="961276at2"/>
<organism evidence="1 2">
    <name type="scientific">Catalinimonas alkaloidigena</name>
    <dbReference type="NCBI Taxonomy" id="1075417"/>
    <lineage>
        <taxon>Bacteria</taxon>
        <taxon>Pseudomonadati</taxon>
        <taxon>Bacteroidota</taxon>
        <taxon>Cytophagia</taxon>
        <taxon>Cytophagales</taxon>
        <taxon>Catalimonadaceae</taxon>
        <taxon>Catalinimonas</taxon>
    </lineage>
</organism>
<keyword evidence="2" id="KW-1185">Reference proteome</keyword>
<dbReference type="EMBL" id="FNFO01000019">
    <property type="protein sequence ID" value="SDM67118.1"/>
    <property type="molecule type" value="Genomic_DNA"/>
</dbReference>
<sequence length="294" mass="34014">MEQPFERQAHVVCKIHSNGDHEYWVDGTLLDLGDSLRHVHHSPTGFRHGYGGSGPGQLAFAICLALYQDVVVAKTVYMKFKWTYVQYWPIDEGFDHLVQVPVDPVRLWNLTDDYQHRLEFAQWQEEQRVLLAEEAEEESRRWPEGLDPSLLLSKPVEERPLSKRDQLMLALAPYFVDFEFSLPSRPAKGLCRLLVVPELALVICSEHPQNPSMSVTNAAEYLFLQITEAYNLDRDEVTWIEHYAFENERVAPEFDFVEFHQLGGGAYRPDWHNPTDELIPLLEKALYHKKGLVA</sequence>
<protein>
    <submittedName>
        <fullName evidence="1">Uncharacterized protein</fullName>
    </submittedName>
</protein>